<feature type="transmembrane region" description="Helical" evidence="10">
    <location>
        <begin position="876"/>
        <end position="895"/>
    </location>
</feature>
<keyword evidence="8 10" id="KW-1133">Transmembrane helix</keyword>
<dbReference type="Gene3D" id="3.40.50.1000">
    <property type="entry name" value="HAD superfamily/HAD-like"/>
    <property type="match status" value="1"/>
</dbReference>
<dbReference type="SMART" id="SM00831">
    <property type="entry name" value="Cation_ATPase_N"/>
    <property type="match status" value="1"/>
</dbReference>
<evidence type="ECO:0000256" key="4">
    <source>
        <dbReference type="ARBA" id="ARBA00022741"/>
    </source>
</evidence>
<evidence type="ECO:0000256" key="10">
    <source>
        <dbReference type="SAM" id="Phobius"/>
    </source>
</evidence>
<feature type="transmembrane region" description="Helical" evidence="10">
    <location>
        <begin position="88"/>
        <end position="104"/>
    </location>
</feature>
<feature type="domain" description="Cation-transporting P-type ATPase N-terminal" evidence="11">
    <location>
        <begin position="11"/>
        <end position="84"/>
    </location>
</feature>
<dbReference type="SUPFAM" id="SSF56784">
    <property type="entry name" value="HAD-like"/>
    <property type="match status" value="1"/>
</dbReference>
<evidence type="ECO:0000313" key="13">
    <source>
        <dbReference type="Proteomes" id="UP000294489"/>
    </source>
</evidence>
<dbReference type="Pfam" id="PF00122">
    <property type="entry name" value="E1-E2_ATPase"/>
    <property type="match status" value="1"/>
</dbReference>
<keyword evidence="9 10" id="KW-0472">Membrane</keyword>
<evidence type="ECO:0000256" key="3">
    <source>
        <dbReference type="ARBA" id="ARBA00022692"/>
    </source>
</evidence>
<evidence type="ECO:0000256" key="9">
    <source>
        <dbReference type="ARBA" id="ARBA00023136"/>
    </source>
</evidence>
<dbReference type="GO" id="GO:0012505">
    <property type="term" value="C:endomembrane system"/>
    <property type="evidence" value="ECO:0007669"/>
    <property type="project" value="UniProtKB-SubCell"/>
</dbReference>
<dbReference type="PROSITE" id="PS00154">
    <property type="entry name" value="ATPASE_E1_E2"/>
    <property type="match status" value="1"/>
</dbReference>
<dbReference type="GO" id="GO:0016020">
    <property type="term" value="C:membrane"/>
    <property type="evidence" value="ECO:0007669"/>
    <property type="project" value="InterPro"/>
</dbReference>
<feature type="transmembrane region" description="Helical" evidence="10">
    <location>
        <begin position="732"/>
        <end position="751"/>
    </location>
</feature>
<dbReference type="InterPro" id="IPR059000">
    <property type="entry name" value="ATPase_P-type_domA"/>
</dbReference>
<proteinExistence type="predicted"/>
<accession>A0A4R8G2L8</accession>
<dbReference type="InterPro" id="IPR023214">
    <property type="entry name" value="HAD_sf"/>
</dbReference>
<dbReference type="CDD" id="cd02080">
    <property type="entry name" value="P-type_ATPase_cation"/>
    <property type="match status" value="1"/>
</dbReference>
<dbReference type="GO" id="GO:0005524">
    <property type="term" value="F:ATP binding"/>
    <property type="evidence" value="ECO:0007669"/>
    <property type="project" value="UniProtKB-KW"/>
</dbReference>
<dbReference type="SFLD" id="SFLDF00027">
    <property type="entry name" value="p-type_atpase"/>
    <property type="match status" value="1"/>
</dbReference>
<dbReference type="SUPFAM" id="SSF81665">
    <property type="entry name" value="Calcium ATPase, transmembrane domain M"/>
    <property type="match status" value="1"/>
</dbReference>
<comment type="caution">
    <text evidence="12">The sequence shown here is derived from an EMBL/GenBank/DDBJ whole genome shotgun (WGS) entry which is preliminary data.</text>
</comment>
<dbReference type="InterPro" id="IPR001757">
    <property type="entry name" value="P_typ_ATPase"/>
</dbReference>
<evidence type="ECO:0000313" key="12">
    <source>
        <dbReference type="EMBL" id="TDX32373.1"/>
    </source>
</evidence>
<evidence type="ECO:0000256" key="7">
    <source>
        <dbReference type="ARBA" id="ARBA00022967"/>
    </source>
</evidence>
<dbReference type="GO" id="GO:0016887">
    <property type="term" value="F:ATP hydrolysis activity"/>
    <property type="evidence" value="ECO:0007669"/>
    <property type="project" value="InterPro"/>
</dbReference>
<evidence type="ECO:0000256" key="2">
    <source>
        <dbReference type="ARBA" id="ARBA00022553"/>
    </source>
</evidence>
<keyword evidence="6" id="KW-0460">Magnesium</keyword>
<feature type="transmembrane region" description="Helical" evidence="10">
    <location>
        <begin position="702"/>
        <end position="726"/>
    </location>
</feature>
<dbReference type="InterPro" id="IPR023299">
    <property type="entry name" value="ATPase_P-typ_cyto_dom_N"/>
</dbReference>
<dbReference type="Gene3D" id="1.20.1110.10">
    <property type="entry name" value="Calcium-transporting ATPase, transmembrane domain"/>
    <property type="match status" value="1"/>
</dbReference>
<feature type="transmembrane region" description="Helical" evidence="10">
    <location>
        <begin position="845"/>
        <end position="864"/>
    </location>
</feature>
<feature type="transmembrane region" description="Helical" evidence="10">
    <location>
        <begin position="64"/>
        <end position="82"/>
    </location>
</feature>
<feature type="transmembrane region" description="Helical" evidence="10">
    <location>
        <begin position="278"/>
        <end position="304"/>
    </location>
</feature>
<feature type="transmembrane region" description="Helical" evidence="10">
    <location>
        <begin position="772"/>
        <end position="798"/>
    </location>
</feature>
<keyword evidence="2" id="KW-0597">Phosphoprotein</keyword>
<reference evidence="12 13" key="1">
    <citation type="submission" date="2019-03" db="EMBL/GenBank/DDBJ databases">
        <title>Freshwater and sediment microbial communities from various areas in North America, analyzing microbe dynamics in response to fracking.</title>
        <authorList>
            <person name="Lamendella R."/>
        </authorList>
    </citation>
    <scope>NUCLEOTIDE SEQUENCE [LARGE SCALE GENOMIC DNA]</scope>
    <source>
        <strain evidence="12 13">6_TX</strain>
    </source>
</reference>
<organism evidence="12 13">
    <name type="scientific">Modicisalibacter xianhensis</name>
    <dbReference type="NCBI Taxonomy" id="442341"/>
    <lineage>
        <taxon>Bacteria</taxon>
        <taxon>Pseudomonadati</taxon>
        <taxon>Pseudomonadota</taxon>
        <taxon>Gammaproteobacteria</taxon>
        <taxon>Oceanospirillales</taxon>
        <taxon>Halomonadaceae</taxon>
        <taxon>Modicisalibacter</taxon>
    </lineage>
</organism>
<evidence type="ECO:0000259" key="11">
    <source>
        <dbReference type="SMART" id="SM00831"/>
    </source>
</evidence>
<keyword evidence="3 10" id="KW-0812">Transmembrane</keyword>
<dbReference type="InterPro" id="IPR018303">
    <property type="entry name" value="ATPase_P-typ_P_site"/>
</dbReference>
<feature type="transmembrane region" description="Helical" evidence="10">
    <location>
        <begin position="804"/>
        <end position="824"/>
    </location>
</feature>
<comment type="subcellular location">
    <subcellularLocation>
        <location evidence="1">Endomembrane system</location>
        <topology evidence="1">Multi-pass membrane protein</topology>
    </subcellularLocation>
</comment>
<gene>
    <name evidence="12" type="ORF">DFO67_102326</name>
</gene>
<evidence type="ECO:0000256" key="8">
    <source>
        <dbReference type="ARBA" id="ARBA00022989"/>
    </source>
</evidence>
<dbReference type="PANTHER" id="PTHR42861">
    <property type="entry name" value="CALCIUM-TRANSPORTING ATPASE"/>
    <property type="match status" value="1"/>
</dbReference>
<evidence type="ECO:0000256" key="1">
    <source>
        <dbReference type="ARBA" id="ARBA00004127"/>
    </source>
</evidence>
<dbReference type="SFLD" id="SFLDS00003">
    <property type="entry name" value="Haloacid_Dehalogenase"/>
    <property type="match status" value="1"/>
</dbReference>
<evidence type="ECO:0000256" key="5">
    <source>
        <dbReference type="ARBA" id="ARBA00022840"/>
    </source>
</evidence>
<dbReference type="Gene3D" id="3.40.1110.10">
    <property type="entry name" value="Calcium-transporting ATPase, cytoplasmic domain N"/>
    <property type="match status" value="1"/>
</dbReference>
<dbReference type="Gene3D" id="2.70.150.10">
    <property type="entry name" value="Calcium-transporting ATPase, cytoplasmic transduction domain A"/>
    <property type="match status" value="1"/>
</dbReference>
<dbReference type="NCBIfam" id="TIGR01494">
    <property type="entry name" value="ATPase_P-type"/>
    <property type="match status" value="2"/>
</dbReference>
<name>A0A4R8G2L8_9GAMM</name>
<dbReference type="InterPro" id="IPR044492">
    <property type="entry name" value="P_typ_ATPase_HD_dom"/>
</dbReference>
<keyword evidence="5" id="KW-0067">ATP-binding</keyword>
<dbReference type="Proteomes" id="UP000294489">
    <property type="component" value="Unassembled WGS sequence"/>
</dbReference>
<dbReference type="InterPro" id="IPR006068">
    <property type="entry name" value="ATPase_P-typ_cation-transptr_C"/>
</dbReference>
<dbReference type="InterPro" id="IPR036412">
    <property type="entry name" value="HAD-like_sf"/>
</dbReference>
<dbReference type="SFLD" id="SFLDG00002">
    <property type="entry name" value="C1.7:_P-type_atpase_like"/>
    <property type="match status" value="1"/>
</dbReference>
<dbReference type="EMBL" id="SOEC01000002">
    <property type="protein sequence ID" value="TDX32373.1"/>
    <property type="molecule type" value="Genomic_DNA"/>
</dbReference>
<protein>
    <submittedName>
        <fullName evidence="12">Ca2+-transporting ATPase</fullName>
    </submittedName>
</protein>
<dbReference type="Pfam" id="PF00690">
    <property type="entry name" value="Cation_ATPase_N"/>
    <property type="match status" value="1"/>
</dbReference>
<sequence>MGSDGRQQLRDWHATTCDEALLHTNSTLSGLSSEQARQRLAEHGPNQLRQAPPRPGWKRLLAQFDNLLMLILLVAAGVSLGLGEVLDATAIAGVVMIIALIGFIQEGKAERAMEGIRGMLSPRASVIRDGKRHDAPAADLVPGDIVYLESGDRVPADIRLLETRRLRTHEAPLTGESVPVDKDTAPVDAETELAERSTMAYAGTLVAHGQGLGVVVGTGQHTEIGQISDMLQRVEKLRTPLLRQLDRAGRTLAIYILGAAIVTGLFGFLVHGEPLAEMFMASVGLAVAAIPEGLPAIVTIGLALGVQSMARRHAIVRRLPAVETLGAITTIFSDKTGTLTCNEMTVQALCLPSATIAVSGMGYIPEGEFRIQRDSGGDKAHPMALGDHPALDHLLTAGVLCNDAALARNEERWQIHGDPTEGALLVVAAKAGLNIAAVRHSYSRRDHLPFDAERRYMATLNTFEDGNRLLVKGAPDRLLDMCRHVAEGDTLSELDHAFWLQRIHDLSSQGLRVLAIAEKRWSRETALKEEEIERDLALLGLVGMLDPPRDEAIQAIEHCLAAGIRPIMVTGDHAMTAKAIAERLGFVRTDAPLTGRDIDRLDDTELTECIRTVDVFARVAPEHKLRLVKAMQANGGICAMTGDGVNDGPALKRADVGIAMGIQGTEAAKEAAEMVLADDNFATIVNAIEEGRKVYDNIRKTITFLLPTNGSQGLAILIAVLAGTLLPITPLQALWVNMVVAVTLGLALAFEKGEPDLMQRAPRPPNAPLLDLFLLWRVVFVSCLLLLCVFGMFAWLLHGQDNPLALARSGAVNMLVMGSAAYLINSRFLINSSLSWQGVFGSRPVWLAIGLVVLIQLGWTYLPVMQHLFESAPLLPMHWLAIVLASVGLFLIIELEKRFWRKRRPAGLAPSQAAASTPAAPRNSCQYFLKATCPAPHRGRGAVIDYRSLDEQAIATLLTGHLDTRFASAAQDRISLEQGTLIDAWRIQPVALVNLTTLAIDFEGIGIGHLADRHFVDALLAGQLRRLGHSQAIRDTPVAGAIDDDALTAVLLEQFDHSCIAHLGRGIDRKAGPESPVECFPHGFLVVVVDHHPGGVEPHFLTDVHRARRSSLLVTMWRMHHDWKLQVPGQGKLGTKILVFQCRLLVVADLADGNDAFLQGETR</sequence>
<dbReference type="PRINTS" id="PR00120">
    <property type="entry name" value="HATPASE"/>
</dbReference>
<dbReference type="FunFam" id="2.70.150.10:FF:000160">
    <property type="entry name" value="Sarcoplasmic/endoplasmic reticulum calcium ATPase 1"/>
    <property type="match status" value="1"/>
</dbReference>
<dbReference type="Pfam" id="PF00689">
    <property type="entry name" value="Cation_ATPase_C"/>
    <property type="match status" value="1"/>
</dbReference>
<dbReference type="InterPro" id="IPR004014">
    <property type="entry name" value="ATPase_P-typ_cation-transptr_N"/>
</dbReference>
<evidence type="ECO:0000256" key="6">
    <source>
        <dbReference type="ARBA" id="ARBA00022842"/>
    </source>
</evidence>
<keyword evidence="7" id="KW-1278">Translocase</keyword>
<dbReference type="AlphaFoldDB" id="A0A4R8G2L8"/>
<dbReference type="SUPFAM" id="SSF81660">
    <property type="entry name" value="Metal cation-transporting ATPase, ATP-binding domain N"/>
    <property type="match status" value="1"/>
</dbReference>
<dbReference type="InterPro" id="IPR023298">
    <property type="entry name" value="ATPase_P-typ_TM_dom_sf"/>
</dbReference>
<dbReference type="PRINTS" id="PR00119">
    <property type="entry name" value="CATATPASE"/>
</dbReference>
<dbReference type="InterPro" id="IPR008250">
    <property type="entry name" value="ATPase_P-typ_transduc_dom_A_sf"/>
</dbReference>
<dbReference type="GO" id="GO:0015662">
    <property type="term" value="F:P-type ion transporter activity"/>
    <property type="evidence" value="ECO:0007669"/>
    <property type="project" value="UniProtKB-ARBA"/>
</dbReference>
<dbReference type="Pfam" id="PF13246">
    <property type="entry name" value="Cation_ATPase"/>
    <property type="match status" value="1"/>
</dbReference>
<dbReference type="SUPFAM" id="SSF81653">
    <property type="entry name" value="Calcium ATPase, transduction domain A"/>
    <property type="match status" value="1"/>
</dbReference>
<keyword evidence="4" id="KW-0547">Nucleotide-binding</keyword>
<feature type="transmembrane region" description="Helical" evidence="10">
    <location>
        <begin position="252"/>
        <end position="272"/>
    </location>
</feature>